<dbReference type="RefSeq" id="XP_002479028.1">
    <property type="nucleotide sequence ID" value="XM_002478983.1"/>
</dbReference>
<dbReference type="InParanoid" id="B8LZI3"/>
<proteinExistence type="predicted"/>
<dbReference type="OrthoDB" id="6105938at2759"/>
<accession>B8LZI3</accession>
<gene>
    <name evidence="1" type="ORF">TSTA_093110</name>
</gene>
<sequence>MSHELHYSSNNVRSFFDDFPDFVQDPSAPISAEFARLAAHRQWKKGARSKTYERNWSKCIRMEFDNFYGKEYTKLESWQNICTEVGIEPLSSVTKCKKALSKVNVNLVNLIDCRTTGEKPLLFPSLDALRKYTRKRGRAFPREEAKEDGFIKILLKRIY</sequence>
<reference evidence="2" key="1">
    <citation type="journal article" date="2015" name="Genome Announc.">
        <title>Genome sequence of the AIDS-associated pathogen Penicillium marneffei (ATCC18224) and its near taxonomic relative Talaromyces stipitatus (ATCC10500).</title>
        <authorList>
            <person name="Nierman W.C."/>
            <person name="Fedorova-Abrams N.D."/>
            <person name="Andrianopoulos A."/>
        </authorList>
    </citation>
    <scope>NUCLEOTIDE SEQUENCE [LARGE SCALE GENOMIC DNA]</scope>
    <source>
        <strain evidence="2">ATCC 10500 / CBS 375.48 / QM 6759 / NRRL 1006</strain>
    </source>
</reference>
<dbReference type="AlphaFoldDB" id="B8LZI3"/>
<dbReference type="GeneID" id="8102555"/>
<dbReference type="EMBL" id="EQ962653">
    <property type="protein sequence ID" value="EED22065.1"/>
    <property type="molecule type" value="Genomic_DNA"/>
</dbReference>
<organism evidence="1 2">
    <name type="scientific">Talaromyces stipitatus (strain ATCC 10500 / CBS 375.48 / QM 6759 / NRRL 1006)</name>
    <name type="common">Penicillium stipitatum</name>
    <dbReference type="NCBI Taxonomy" id="441959"/>
    <lineage>
        <taxon>Eukaryota</taxon>
        <taxon>Fungi</taxon>
        <taxon>Dikarya</taxon>
        <taxon>Ascomycota</taxon>
        <taxon>Pezizomycotina</taxon>
        <taxon>Eurotiomycetes</taxon>
        <taxon>Eurotiomycetidae</taxon>
        <taxon>Eurotiales</taxon>
        <taxon>Trichocomaceae</taxon>
        <taxon>Talaromyces</taxon>
        <taxon>Talaromyces sect. Talaromyces</taxon>
    </lineage>
</organism>
<dbReference type="Proteomes" id="UP000001745">
    <property type="component" value="Unassembled WGS sequence"/>
</dbReference>
<dbReference type="VEuPathDB" id="FungiDB:TSTA_093110"/>
<dbReference type="PhylomeDB" id="B8LZI3"/>
<evidence type="ECO:0000313" key="2">
    <source>
        <dbReference type="Proteomes" id="UP000001745"/>
    </source>
</evidence>
<keyword evidence="2" id="KW-1185">Reference proteome</keyword>
<name>B8LZI3_TALSN</name>
<dbReference type="PANTHER" id="PTHR38846:SF1">
    <property type="entry name" value="C3H1-TYPE DOMAIN-CONTAINING PROTEIN"/>
    <property type="match status" value="1"/>
</dbReference>
<dbReference type="eggNOG" id="ENOG502SUS8">
    <property type="taxonomic scope" value="Eukaryota"/>
</dbReference>
<dbReference type="OMA" id="YRTEWAR"/>
<evidence type="ECO:0000313" key="1">
    <source>
        <dbReference type="EMBL" id="EED22065.1"/>
    </source>
</evidence>
<dbReference type="PANTHER" id="PTHR38846">
    <property type="entry name" value="C3H1-TYPE DOMAIN-CONTAINING PROTEIN"/>
    <property type="match status" value="1"/>
</dbReference>
<dbReference type="HOGENOM" id="CLU_053382_4_1_1"/>
<protein>
    <submittedName>
        <fullName evidence="1">Uncharacterized protein</fullName>
    </submittedName>
</protein>